<accession>A0A9P5WZG2</accession>
<dbReference type="AlphaFoldDB" id="A0A9P5WZG2"/>
<name>A0A9P5WZG2_9AGAR</name>
<comment type="caution">
    <text evidence="1">The sequence shown here is derived from an EMBL/GenBank/DDBJ whole genome shotgun (WGS) entry which is preliminary data.</text>
</comment>
<evidence type="ECO:0000313" key="1">
    <source>
        <dbReference type="EMBL" id="KAF9440570.1"/>
    </source>
</evidence>
<dbReference type="EMBL" id="MU152427">
    <property type="protein sequence ID" value="KAF9440570.1"/>
    <property type="molecule type" value="Genomic_DNA"/>
</dbReference>
<keyword evidence="2" id="KW-1185">Reference proteome</keyword>
<evidence type="ECO:0000313" key="2">
    <source>
        <dbReference type="Proteomes" id="UP000807342"/>
    </source>
</evidence>
<protein>
    <submittedName>
        <fullName evidence="1">Uncharacterized protein</fullName>
    </submittedName>
</protein>
<proteinExistence type="predicted"/>
<dbReference type="Proteomes" id="UP000807342">
    <property type="component" value="Unassembled WGS sequence"/>
</dbReference>
<organism evidence="1 2">
    <name type="scientific">Macrolepiota fuliginosa MF-IS2</name>
    <dbReference type="NCBI Taxonomy" id="1400762"/>
    <lineage>
        <taxon>Eukaryota</taxon>
        <taxon>Fungi</taxon>
        <taxon>Dikarya</taxon>
        <taxon>Basidiomycota</taxon>
        <taxon>Agaricomycotina</taxon>
        <taxon>Agaricomycetes</taxon>
        <taxon>Agaricomycetidae</taxon>
        <taxon>Agaricales</taxon>
        <taxon>Agaricineae</taxon>
        <taxon>Agaricaceae</taxon>
        <taxon>Macrolepiota</taxon>
    </lineage>
</organism>
<gene>
    <name evidence="1" type="ORF">P691DRAFT_767580</name>
</gene>
<dbReference type="OrthoDB" id="5967843at2759"/>
<reference evidence="1" key="1">
    <citation type="submission" date="2020-11" db="EMBL/GenBank/DDBJ databases">
        <authorList>
            <consortium name="DOE Joint Genome Institute"/>
            <person name="Ahrendt S."/>
            <person name="Riley R."/>
            <person name="Andreopoulos W."/>
            <person name="Labutti K."/>
            <person name="Pangilinan J."/>
            <person name="Ruiz-Duenas F.J."/>
            <person name="Barrasa J.M."/>
            <person name="Sanchez-Garcia M."/>
            <person name="Camarero S."/>
            <person name="Miyauchi S."/>
            <person name="Serrano A."/>
            <person name="Linde D."/>
            <person name="Babiker R."/>
            <person name="Drula E."/>
            <person name="Ayuso-Fernandez I."/>
            <person name="Pacheco R."/>
            <person name="Padilla G."/>
            <person name="Ferreira P."/>
            <person name="Barriuso J."/>
            <person name="Kellner H."/>
            <person name="Castanera R."/>
            <person name="Alfaro M."/>
            <person name="Ramirez L."/>
            <person name="Pisabarro A.G."/>
            <person name="Kuo A."/>
            <person name="Tritt A."/>
            <person name="Lipzen A."/>
            <person name="He G."/>
            <person name="Yan M."/>
            <person name="Ng V."/>
            <person name="Cullen D."/>
            <person name="Martin F."/>
            <person name="Rosso M.-N."/>
            <person name="Henrissat B."/>
            <person name="Hibbett D."/>
            <person name="Martinez A.T."/>
            <person name="Grigoriev I.V."/>
        </authorList>
    </citation>
    <scope>NUCLEOTIDE SEQUENCE</scope>
    <source>
        <strain evidence="1">MF-IS2</strain>
    </source>
</reference>
<sequence>MSNAGLLHGAHDFILNNPHLNDNSTNVNIHNTIVEHKHSGLKMLLEASMPDAFHDSSARDPPPSCHPGTRHDFVDTITSWGLGASQHTVPMLWIEMIHIATKSKPFGDILDERIKDDPMLVTKSMREQFQELLVKPLSRLGPGAAGVLVGSVVIIDGLDECGNGPGMHCDIIEIVATSVRNRTAPFRW</sequence>